<sequence length="1359" mass="151067">MIQPLRLARHQERALVTLNRCARTAQARTQISFRSLTSASFPLPTTSKFPEPTCECAPTPSMPEGLPIDHQRPLNATMAPYTQQILVSTGKSDWTSRIEDDGEGESWGGLIRGIKGLFGRGGKYADPYNNLVVTTSSLTPSPSTSPEFASAFLFPAFKYVPKIPIATTSASETTSLETFARALLLPRELHPAHPDLPESKKSAMIRSPELASHFPEILDIKQSPTILICGHGGRDMRCGIMQPVLQAEFERVLRRKGFTTTGDENNNFIVDGTSHANIAAISHIGGHKYAGNVIIYIPPGLTATSSSLSEKAPASPLAGKGIWYGRVEPKHVEGIVEETIFKGNVVEDHFRGGIGMDDSTLLDAVTMIRQRPLFRDDFRVYSLVHRTTLQARLVPSYSFRITPTNETATRLASTVHTHQDLDLRAIDRKWQAKWKQAESQKAQESAGIGSRDKNNNNHNHNNNNRPKSYILSMFPYPSGTLHMGHLRVYTISDVLARFYRMRGHDVLHPIGWDAFGLPAENAAIERGIEPAEWTVANIQRMKTQLKSIGVGFDWDRELMTCSPEFYKHTQRIFLMLHEKGLAYQEEALVNYDPVDKTVLANEQVDANGFSWRSGAKVEQLNLKQWFFRITAFKESLLQDLDSLSGGWPERVLSMQKHWLGKSPGAKVKFAVTAGEKQQDVEVFTTRPDTLYGVEYIALSLDHPLVEESAKSDPKLRMFLDEAVNLPPDSKEGYRLNGAHASHPLHTIDKESAHISRDLPVFVAPYVLSGYGEGAVMGVPGHDTRDLAFFKKNLQPEFISMVIQPDAGSQDEALSAVPAHDSKAYTQEGYLTAKCWKYQGLHSKEAARQMVMDLQQIGRGEATETWRLRDWLISRQRYWGTPIPIIHCASCGPVPVPVDQLPVELPKIDSEWFKSQKGNYLESAHEWINTECPSCGGPAKRDTDTMDTFVDSSWYYLRYLDSKNENAPFSPSVARPVDIYVGGVEHAILHLLYARFIYKFLAQSELFPELAHSEPGSTSPAEPFRTLLSQGMVHGKTYSDPSTGRFLLQSEVDLSNKDRPLIKGTQISPNVSFEKMSKSKHNGVDPTTCVEKYGADTTRAHVLFSAPAGEVLEWDEAKIVGIERWFARLWKLVHDTTATLSESNIKLSMDAVMQQPHALELPVLLNLSDADVDALLATHQTISSVSDCMQNNPYGLNTVISDLTKLTNTLASSSTPTTPAISYICVSSLLRLLCPVAPAFTAEAWEILNNSLSFSSQTEGNQAIANAPWPTPLLTEPEANALASRGGQTVAVQINGKRRFSVTIPRLMSSATSATDDQDWIVDRVLETGEGKTWLREKNDWEKRKRVIVVKGGKLVNVVF</sequence>
<dbReference type="FunFam" id="1.10.730.10:FF:000072">
    <property type="entry name" value="Leucyl-tRNA synthetase"/>
    <property type="match status" value="1"/>
</dbReference>
<dbReference type="GO" id="GO:0002161">
    <property type="term" value="F:aminoacyl-tRNA deacylase activity"/>
    <property type="evidence" value="ECO:0007669"/>
    <property type="project" value="InterPro"/>
</dbReference>
<gene>
    <name evidence="16" type="ORF">TRUGW13939_07229</name>
</gene>
<dbReference type="HAMAP" id="MF_00049_B">
    <property type="entry name" value="Leu_tRNA_synth_B"/>
    <property type="match status" value="1"/>
</dbReference>
<dbReference type="GeneID" id="55994722"/>
<dbReference type="Pfam" id="PF13603">
    <property type="entry name" value="tRNA-synt_1_2"/>
    <property type="match status" value="1"/>
</dbReference>
<name>A0A7H8R1L2_TALRU</name>
<dbReference type="InterPro" id="IPR002300">
    <property type="entry name" value="aa-tRNA-synth_Ia"/>
</dbReference>
<evidence type="ECO:0000259" key="13">
    <source>
        <dbReference type="Pfam" id="PF08264"/>
    </source>
</evidence>
<dbReference type="Gene3D" id="1.10.730.10">
    <property type="entry name" value="Isoleucyl-tRNA Synthetase, Domain 1"/>
    <property type="match status" value="1"/>
</dbReference>
<keyword evidence="7 10" id="KW-0030">Aminoacyl-tRNA synthetase</keyword>
<evidence type="ECO:0000256" key="6">
    <source>
        <dbReference type="ARBA" id="ARBA00022917"/>
    </source>
</evidence>
<dbReference type="Pfam" id="PF00133">
    <property type="entry name" value="tRNA-synt_1"/>
    <property type="match status" value="1"/>
</dbReference>
<dbReference type="Proteomes" id="UP000509510">
    <property type="component" value="Chromosome IV"/>
</dbReference>
<dbReference type="CDD" id="cd00812">
    <property type="entry name" value="LeuRS_core"/>
    <property type="match status" value="1"/>
</dbReference>
<dbReference type="InterPro" id="IPR014729">
    <property type="entry name" value="Rossmann-like_a/b/a_fold"/>
</dbReference>
<dbReference type="OrthoDB" id="15954at2759"/>
<protein>
    <recommendedName>
        <fullName evidence="2">leucine--tRNA ligase</fullName>
        <ecNumber evidence="2">6.1.1.4</ecNumber>
    </recommendedName>
    <alternativeName>
        <fullName evidence="8">Leucyl-tRNA synthetase</fullName>
    </alternativeName>
</protein>
<evidence type="ECO:0000256" key="2">
    <source>
        <dbReference type="ARBA" id="ARBA00013164"/>
    </source>
</evidence>
<dbReference type="CDD" id="cd03062">
    <property type="entry name" value="TRX_Fd_Sucrase"/>
    <property type="match status" value="1"/>
</dbReference>
<evidence type="ECO:0000256" key="11">
    <source>
        <dbReference type="SAM" id="MobiDB-lite"/>
    </source>
</evidence>
<evidence type="ECO:0000259" key="15">
    <source>
        <dbReference type="Pfam" id="PF13603"/>
    </source>
</evidence>
<evidence type="ECO:0000259" key="12">
    <source>
        <dbReference type="Pfam" id="PF00133"/>
    </source>
</evidence>
<comment type="similarity">
    <text evidence="1 10">Belongs to the class-I aminoacyl-tRNA synthetase family.</text>
</comment>
<dbReference type="EMBL" id="CP055901">
    <property type="protein sequence ID" value="QKX60087.1"/>
    <property type="molecule type" value="Genomic_DNA"/>
</dbReference>
<evidence type="ECO:0000313" key="17">
    <source>
        <dbReference type="Proteomes" id="UP000509510"/>
    </source>
</evidence>
<feature type="region of interest" description="Disordered" evidence="11">
    <location>
        <begin position="434"/>
        <end position="467"/>
    </location>
</feature>
<reference evidence="17" key="1">
    <citation type="submission" date="2020-06" db="EMBL/GenBank/DDBJ databases">
        <title>A chromosome-scale genome assembly of Talaromyces rugulosus W13939.</title>
        <authorList>
            <person name="Wang B."/>
            <person name="Guo L."/>
            <person name="Ye K."/>
            <person name="Wang L."/>
        </authorList>
    </citation>
    <scope>NUCLEOTIDE SEQUENCE [LARGE SCALE GENOMIC DNA]</scope>
    <source>
        <strain evidence="17">W13939</strain>
    </source>
</reference>
<keyword evidence="4 10" id="KW-0547">Nucleotide-binding</keyword>
<dbReference type="InterPro" id="IPR025709">
    <property type="entry name" value="Leu_tRNA-synth_edit"/>
</dbReference>
<dbReference type="SUPFAM" id="SSF47323">
    <property type="entry name" value="Anticodon-binding domain of a subclass of class I aminoacyl-tRNA synthetases"/>
    <property type="match status" value="1"/>
</dbReference>
<dbReference type="Gene3D" id="3.10.20.590">
    <property type="match status" value="1"/>
</dbReference>
<dbReference type="SUPFAM" id="SSF50677">
    <property type="entry name" value="ValRS/IleRS/LeuRS editing domain"/>
    <property type="match status" value="1"/>
</dbReference>
<dbReference type="InterPro" id="IPR009080">
    <property type="entry name" value="tRNAsynth_Ia_anticodon-bd"/>
</dbReference>
<evidence type="ECO:0000256" key="3">
    <source>
        <dbReference type="ARBA" id="ARBA00022598"/>
    </source>
</evidence>
<proteinExistence type="inferred from homology"/>
<keyword evidence="5 10" id="KW-0067">ATP-binding</keyword>
<organism evidence="16 17">
    <name type="scientific">Talaromyces rugulosus</name>
    <name type="common">Penicillium rugulosum</name>
    <dbReference type="NCBI Taxonomy" id="121627"/>
    <lineage>
        <taxon>Eukaryota</taxon>
        <taxon>Fungi</taxon>
        <taxon>Dikarya</taxon>
        <taxon>Ascomycota</taxon>
        <taxon>Pezizomycotina</taxon>
        <taxon>Eurotiomycetes</taxon>
        <taxon>Eurotiomycetidae</taxon>
        <taxon>Eurotiales</taxon>
        <taxon>Trichocomaceae</taxon>
        <taxon>Talaromyces</taxon>
        <taxon>Talaromyces sect. Islandici</taxon>
    </lineage>
</organism>
<dbReference type="EC" id="6.1.1.4" evidence="2"/>
<dbReference type="InterPro" id="IPR001412">
    <property type="entry name" value="aa-tRNA-synth_I_CS"/>
</dbReference>
<evidence type="ECO:0000256" key="10">
    <source>
        <dbReference type="RuleBase" id="RU363035"/>
    </source>
</evidence>
<feature type="domain" description="Leucyl-tRNA synthetase editing" evidence="15">
    <location>
        <begin position="656"/>
        <end position="851"/>
    </location>
</feature>
<dbReference type="PRINTS" id="PR00985">
    <property type="entry name" value="TRNASYNTHLEU"/>
</dbReference>
<evidence type="ECO:0000256" key="4">
    <source>
        <dbReference type="ARBA" id="ARBA00022741"/>
    </source>
</evidence>
<evidence type="ECO:0000259" key="14">
    <source>
        <dbReference type="Pfam" id="PF09334"/>
    </source>
</evidence>
<keyword evidence="6 10" id="KW-0648">Protein biosynthesis</keyword>
<dbReference type="FunFam" id="3.40.50.620:FF:000003">
    <property type="entry name" value="Leucine--tRNA ligase"/>
    <property type="match status" value="1"/>
</dbReference>
<feature type="domain" description="Aminoacyl-tRNA synthetase class Ia" evidence="12">
    <location>
        <begin position="867"/>
        <end position="987"/>
    </location>
</feature>
<dbReference type="GO" id="GO:0032543">
    <property type="term" value="P:mitochondrial translation"/>
    <property type="evidence" value="ECO:0007669"/>
    <property type="project" value="TreeGrafter"/>
</dbReference>
<evidence type="ECO:0000256" key="9">
    <source>
        <dbReference type="ARBA" id="ARBA00047469"/>
    </source>
</evidence>
<dbReference type="Gene3D" id="3.40.30.10">
    <property type="entry name" value="Glutaredoxin"/>
    <property type="match status" value="1"/>
</dbReference>
<dbReference type="PANTHER" id="PTHR43740">
    <property type="entry name" value="LEUCYL-TRNA SYNTHETASE"/>
    <property type="match status" value="1"/>
</dbReference>
<dbReference type="SUPFAM" id="SSF52833">
    <property type="entry name" value="Thioredoxin-like"/>
    <property type="match status" value="1"/>
</dbReference>
<dbReference type="InterPro" id="IPR002302">
    <property type="entry name" value="Leu-tRNA-ligase"/>
</dbReference>
<evidence type="ECO:0000256" key="1">
    <source>
        <dbReference type="ARBA" id="ARBA00005594"/>
    </source>
</evidence>
<dbReference type="KEGG" id="trg:TRUGW13939_07229"/>
<dbReference type="PANTHER" id="PTHR43740:SF2">
    <property type="entry name" value="LEUCINE--TRNA LIGASE, MITOCHONDRIAL"/>
    <property type="match status" value="1"/>
</dbReference>
<dbReference type="RefSeq" id="XP_035346264.1">
    <property type="nucleotide sequence ID" value="XM_035490371.1"/>
</dbReference>
<dbReference type="InterPro" id="IPR015413">
    <property type="entry name" value="Methionyl/Leucyl_tRNA_Synth"/>
</dbReference>
<feature type="domain" description="Methionyl/Valyl/Leucyl/Isoleucyl-tRNA synthetase anticodon-binding" evidence="13">
    <location>
        <begin position="1174"/>
        <end position="1304"/>
    </location>
</feature>
<comment type="catalytic activity">
    <reaction evidence="9">
        <text>tRNA(Leu) + L-leucine + ATP = L-leucyl-tRNA(Leu) + AMP + diphosphate</text>
        <dbReference type="Rhea" id="RHEA:11688"/>
        <dbReference type="Rhea" id="RHEA-COMP:9613"/>
        <dbReference type="Rhea" id="RHEA-COMP:9622"/>
        <dbReference type="ChEBI" id="CHEBI:30616"/>
        <dbReference type="ChEBI" id="CHEBI:33019"/>
        <dbReference type="ChEBI" id="CHEBI:57427"/>
        <dbReference type="ChEBI" id="CHEBI:78442"/>
        <dbReference type="ChEBI" id="CHEBI:78494"/>
        <dbReference type="ChEBI" id="CHEBI:456215"/>
        <dbReference type="EC" id="6.1.1.4"/>
    </reaction>
</comment>
<dbReference type="Pfam" id="PF06999">
    <property type="entry name" value="Suc_Fer-like"/>
    <property type="match status" value="1"/>
</dbReference>
<feature type="domain" description="Methionyl/Leucyl tRNA synthetase" evidence="14">
    <location>
        <begin position="469"/>
        <end position="606"/>
    </location>
</feature>
<dbReference type="InterPro" id="IPR009008">
    <property type="entry name" value="Val/Leu/Ile-tRNA-synth_edit"/>
</dbReference>
<dbReference type="Gene3D" id="3.40.50.620">
    <property type="entry name" value="HUPs"/>
    <property type="match status" value="2"/>
</dbReference>
<evidence type="ECO:0000256" key="7">
    <source>
        <dbReference type="ARBA" id="ARBA00023146"/>
    </source>
</evidence>
<dbReference type="PROSITE" id="PS00178">
    <property type="entry name" value="AA_TRNA_LIGASE_I"/>
    <property type="match status" value="1"/>
</dbReference>
<dbReference type="GO" id="GO:0005524">
    <property type="term" value="F:ATP binding"/>
    <property type="evidence" value="ECO:0007669"/>
    <property type="project" value="UniProtKB-KW"/>
</dbReference>
<keyword evidence="17" id="KW-1185">Reference proteome</keyword>
<evidence type="ECO:0000256" key="8">
    <source>
        <dbReference type="ARBA" id="ARBA00030520"/>
    </source>
</evidence>
<evidence type="ECO:0000256" key="5">
    <source>
        <dbReference type="ARBA" id="ARBA00022840"/>
    </source>
</evidence>
<dbReference type="SUPFAM" id="SSF52374">
    <property type="entry name" value="Nucleotidylyl transferase"/>
    <property type="match status" value="1"/>
</dbReference>
<dbReference type="InterPro" id="IPR013155">
    <property type="entry name" value="M/V/L/I-tRNA-synth_anticd-bd"/>
</dbReference>
<dbReference type="GO" id="GO:0004823">
    <property type="term" value="F:leucine-tRNA ligase activity"/>
    <property type="evidence" value="ECO:0007669"/>
    <property type="project" value="UniProtKB-EC"/>
</dbReference>
<dbReference type="GO" id="GO:0005739">
    <property type="term" value="C:mitochondrion"/>
    <property type="evidence" value="ECO:0007669"/>
    <property type="project" value="TreeGrafter"/>
</dbReference>
<keyword evidence="3 10" id="KW-0436">Ligase</keyword>
<dbReference type="Pfam" id="PF09334">
    <property type="entry name" value="tRNA-synt_1g"/>
    <property type="match status" value="1"/>
</dbReference>
<dbReference type="NCBIfam" id="TIGR00396">
    <property type="entry name" value="leuS_bact"/>
    <property type="match status" value="1"/>
</dbReference>
<dbReference type="InterPro" id="IPR036249">
    <property type="entry name" value="Thioredoxin-like_sf"/>
</dbReference>
<accession>A0A7H8R1L2</accession>
<dbReference type="Pfam" id="PF08264">
    <property type="entry name" value="Anticodon_1"/>
    <property type="match status" value="1"/>
</dbReference>
<evidence type="ECO:0000313" key="16">
    <source>
        <dbReference type="EMBL" id="QKX60087.1"/>
    </source>
</evidence>
<dbReference type="GO" id="GO:0006429">
    <property type="term" value="P:leucyl-tRNA aminoacylation"/>
    <property type="evidence" value="ECO:0007669"/>
    <property type="project" value="InterPro"/>
</dbReference>
<dbReference type="InterPro" id="IPR009737">
    <property type="entry name" value="Aim32/Apd1-like"/>
</dbReference>
<dbReference type="FunFam" id="3.40.50.620:FF:000285">
    <property type="entry name" value="Leucyl-tRNA synthetase"/>
    <property type="match status" value="1"/>
</dbReference>